<dbReference type="Proteomes" id="UP000175691">
    <property type="component" value="Unassembled WGS sequence"/>
</dbReference>
<keyword evidence="7" id="KW-1185">Reference proteome</keyword>
<organism evidence="6 7">
    <name type="scientific">Alteromonas confluentis</name>
    <dbReference type="NCBI Taxonomy" id="1656094"/>
    <lineage>
        <taxon>Bacteria</taxon>
        <taxon>Pseudomonadati</taxon>
        <taxon>Pseudomonadota</taxon>
        <taxon>Gammaproteobacteria</taxon>
        <taxon>Alteromonadales</taxon>
        <taxon>Alteromonadaceae</taxon>
        <taxon>Alteromonas/Salinimonas group</taxon>
        <taxon>Alteromonas</taxon>
    </lineage>
</organism>
<dbReference type="STRING" id="1656094.BFC18_09250"/>
<dbReference type="InterPro" id="IPR011110">
    <property type="entry name" value="Reg_prop"/>
</dbReference>
<dbReference type="InterPro" id="IPR000160">
    <property type="entry name" value="GGDEF_dom"/>
</dbReference>
<evidence type="ECO:0000259" key="5">
    <source>
        <dbReference type="PROSITE" id="PS50887"/>
    </source>
</evidence>
<protein>
    <recommendedName>
        <fullName evidence="1">diguanylate cyclase</fullName>
        <ecNumber evidence="1">2.7.7.65</ecNumber>
    </recommendedName>
</protein>
<keyword evidence="3" id="KW-0175">Coiled coil</keyword>
<dbReference type="SMART" id="SM00267">
    <property type="entry name" value="GGDEF"/>
    <property type="match status" value="1"/>
</dbReference>
<sequence length="1038" mass="116874">MEFWLACFVTFHRVVVRRSEILLACTASYFLISLQFVSASPINSDKVVAFSEYHQRLWDTRSHLPQISAISIAEDPRGYIWVATEGGLARFDGNHFEVFDGSISPLFADPLLRKVFVAPDGVVWVGTTDRLITICTDNHIREITFADSPLGRIDDIVWFEGAIYAGGDALYRIDVSHADKSKSHSDEAVTKLPITKVNALTVKSNELWVATDERLLSIGDARVVQEIDLASLEDRTHITSMALYENRLVLGTTSGLMQLDDYQQLSSYKLNALKISDSIELTFADSYGNLWVAGNQRLLQIVKDQLVEEISEIDGKTAPWFVTGFEDRWGDLWFGSRTHGIQRLRFDGTRRLGEAEGLAESYVWTFTHSKNGILVGTNRGLFLYANKQFNQVVADHRLPNKVVYSLFTDSNEQYWVGTRAGLVLLNADFSIRQSFPLLDNHQINSIAEGDDGAVWIATLGGLFRWKDNALQNMTAEFELGTVNIRYVFFDDKHTLWIGTARGVYQFTQGKARLYTDDKTLSETSVSYIGQLSDGRIVIGTFQSGFAVKNADGWRWMTPDLLPAAGVMFMAEDSDKLVVSTLRGVYQMSKQSLTTEGRPDTKLIIDDYGQEADADGIRCCNGAGSGRGILEDNYLYLPTLNNVAGLDLTQALTRERPLSTVVESLKTRNKQYFSGEPELPIGVRNVQFRYTTPLFYRNSALTFRYRLVGYDPEWTNVGGRREAFYTNLPKGNYTFEVQSRLKEQNQWSEGATFQFSITPFWYEQPWMRFLFLIAGMFVLWGFFYVRTIRLQRAKQRLEDVVQSRTRELDAANQQLAEANSQLKKASLSDALTGLNNRRYHDCNIKTILDRAERQQGVYAVLLDIDNFKALNDTYGHAVGDEVLMTFSKVLQQRVAYNDHLIRWGGEEFLIILNGNASPAEFITGMTAAMQQAPWPAPIAKSPPTCSVGICFHAPVQHHKWVWQHTLVLADKAMYLVKRQGKDGWLLLSPDDHAHDAIADAVIHQAPDALLTEDALTMRGSAHVIDALKVLSADKGASSD</sequence>
<dbReference type="Pfam" id="PF07495">
    <property type="entry name" value="Y_Y_Y"/>
    <property type="match status" value="1"/>
</dbReference>
<feature type="transmembrane region" description="Helical" evidence="4">
    <location>
        <begin position="765"/>
        <end position="784"/>
    </location>
</feature>
<evidence type="ECO:0000256" key="2">
    <source>
        <dbReference type="ARBA" id="ARBA00034247"/>
    </source>
</evidence>
<dbReference type="AlphaFoldDB" id="A0A1E7ZCU5"/>
<dbReference type="NCBIfam" id="TIGR00254">
    <property type="entry name" value="GGDEF"/>
    <property type="match status" value="1"/>
</dbReference>
<name>A0A1E7ZCU5_9ALTE</name>
<dbReference type="Gene3D" id="3.30.70.270">
    <property type="match status" value="1"/>
</dbReference>
<keyword evidence="4" id="KW-0812">Transmembrane</keyword>
<dbReference type="Pfam" id="PF00990">
    <property type="entry name" value="GGDEF"/>
    <property type="match status" value="1"/>
</dbReference>
<keyword evidence="4" id="KW-0472">Membrane</keyword>
<comment type="caution">
    <text evidence="6">The sequence shown here is derived from an EMBL/GenBank/DDBJ whole genome shotgun (WGS) entry which is preliminary data.</text>
</comment>
<accession>A0A1E7ZCU5</accession>
<dbReference type="PANTHER" id="PTHR45138:SF9">
    <property type="entry name" value="DIGUANYLATE CYCLASE DGCM-RELATED"/>
    <property type="match status" value="1"/>
</dbReference>
<proteinExistence type="predicted"/>
<reference evidence="6 7" key="1">
    <citation type="submission" date="2016-08" db="EMBL/GenBank/DDBJ databases">
        <authorList>
            <person name="Seilhamer J.J."/>
        </authorList>
    </citation>
    <scope>NUCLEOTIDE SEQUENCE [LARGE SCALE GENOMIC DNA]</scope>
    <source>
        <strain evidence="6 7">KCTC 42603</strain>
    </source>
</reference>
<dbReference type="InterPro" id="IPR043128">
    <property type="entry name" value="Rev_trsase/Diguanyl_cyclase"/>
</dbReference>
<evidence type="ECO:0000256" key="1">
    <source>
        <dbReference type="ARBA" id="ARBA00012528"/>
    </source>
</evidence>
<dbReference type="CDD" id="cd01949">
    <property type="entry name" value="GGDEF"/>
    <property type="match status" value="1"/>
</dbReference>
<evidence type="ECO:0000313" key="6">
    <source>
        <dbReference type="EMBL" id="OFC71328.1"/>
    </source>
</evidence>
<dbReference type="Gene3D" id="2.60.40.10">
    <property type="entry name" value="Immunoglobulins"/>
    <property type="match status" value="1"/>
</dbReference>
<evidence type="ECO:0000256" key="3">
    <source>
        <dbReference type="SAM" id="Coils"/>
    </source>
</evidence>
<dbReference type="InterPro" id="IPR011123">
    <property type="entry name" value="Y_Y_Y"/>
</dbReference>
<keyword evidence="4" id="KW-1133">Transmembrane helix</keyword>
<dbReference type="PANTHER" id="PTHR45138">
    <property type="entry name" value="REGULATORY COMPONENTS OF SENSORY TRANSDUCTION SYSTEM"/>
    <property type="match status" value="1"/>
</dbReference>
<dbReference type="Pfam" id="PF07494">
    <property type="entry name" value="Reg_prop"/>
    <property type="match status" value="1"/>
</dbReference>
<dbReference type="SUPFAM" id="SSF55073">
    <property type="entry name" value="Nucleotide cyclase"/>
    <property type="match status" value="1"/>
</dbReference>
<gene>
    <name evidence="6" type="ORF">BFC18_09250</name>
</gene>
<dbReference type="InterPro" id="IPR050469">
    <property type="entry name" value="Diguanylate_Cyclase"/>
</dbReference>
<evidence type="ECO:0000256" key="4">
    <source>
        <dbReference type="SAM" id="Phobius"/>
    </source>
</evidence>
<feature type="coiled-coil region" evidence="3">
    <location>
        <begin position="793"/>
        <end position="827"/>
    </location>
</feature>
<feature type="domain" description="GGDEF" evidence="5">
    <location>
        <begin position="854"/>
        <end position="988"/>
    </location>
</feature>
<dbReference type="OrthoDB" id="9772100at2"/>
<comment type="catalytic activity">
    <reaction evidence="2">
        <text>2 GTP = 3',3'-c-di-GMP + 2 diphosphate</text>
        <dbReference type="Rhea" id="RHEA:24898"/>
        <dbReference type="ChEBI" id="CHEBI:33019"/>
        <dbReference type="ChEBI" id="CHEBI:37565"/>
        <dbReference type="ChEBI" id="CHEBI:58805"/>
        <dbReference type="EC" id="2.7.7.65"/>
    </reaction>
</comment>
<evidence type="ECO:0000313" key="7">
    <source>
        <dbReference type="Proteomes" id="UP000175691"/>
    </source>
</evidence>
<dbReference type="PROSITE" id="PS50887">
    <property type="entry name" value="GGDEF"/>
    <property type="match status" value="1"/>
</dbReference>
<dbReference type="Gene3D" id="2.130.10.10">
    <property type="entry name" value="YVTN repeat-like/Quinoprotein amine dehydrogenase"/>
    <property type="match status" value="3"/>
</dbReference>
<dbReference type="InterPro" id="IPR029787">
    <property type="entry name" value="Nucleotide_cyclase"/>
</dbReference>
<dbReference type="EC" id="2.7.7.65" evidence="1"/>
<dbReference type="SUPFAM" id="SSF63829">
    <property type="entry name" value="Calcium-dependent phosphotriesterase"/>
    <property type="match status" value="3"/>
</dbReference>
<dbReference type="InterPro" id="IPR013783">
    <property type="entry name" value="Ig-like_fold"/>
</dbReference>
<dbReference type="InterPro" id="IPR015943">
    <property type="entry name" value="WD40/YVTN_repeat-like_dom_sf"/>
</dbReference>
<dbReference type="EMBL" id="MDHN01000015">
    <property type="protein sequence ID" value="OFC71328.1"/>
    <property type="molecule type" value="Genomic_DNA"/>
</dbReference>
<dbReference type="GO" id="GO:0052621">
    <property type="term" value="F:diguanylate cyclase activity"/>
    <property type="evidence" value="ECO:0007669"/>
    <property type="project" value="UniProtKB-EC"/>
</dbReference>